<accession>A0A840SQH8</accession>
<keyword evidence="3" id="KW-1185">Reference proteome</keyword>
<dbReference type="SUPFAM" id="SSF52540">
    <property type="entry name" value="P-loop containing nucleoside triphosphate hydrolases"/>
    <property type="match status" value="1"/>
</dbReference>
<dbReference type="InterPro" id="IPR043964">
    <property type="entry name" value="P-loop_TraG"/>
</dbReference>
<dbReference type="NCBIfam" id="NF010447">
    <property type="entry name" value="PRK13873.1"/>
    <property type="match status" value="1"/>
</dbReference>
<reference evidence="2 3" key="1">
    <citation type="submission" date="2020-08" db="EMBL/GenBank/DDBJ databases">
        <title>Genomic Encyclopedia of Type Strains, Phase IV (KMG-IV): sequencing the most valuable type-strain genomes for metagenomic binning, comparative biology and taxonomic classification.</title>
        <authorList>
            <person name="Goeker M."/>
        </authorList>
    </citation>
    <scope>NUCLEOTIDE SEQUENCE [LARGE SCALE GENOMIC DNA]</scope>
    <source>
        <strain evidence="2 3">DSM 101730</strain>
    </source>
</reference>
<dbReference type="Gene3D" id="3.40.50.300">
    <property type="entry name" value="P-loop containing nucleotide triphosphate hydrolases"/>
    <property type="match status" value="2"/>
</dbReference>
<evidence type="ECO:0000313" key="2">
    <source>
        <dbReference type="EMBL" id="MBB5224307.1"/>
    </source>
</evidence>
<feature type="domain" description="AAA+ ATPase" evidence="1">
    <location>
        <begin position="440"/>
        <end position="724"/>
    </location>
</feature>
<gene>
    <name evidence="2" type="ORF">HNP73_004276</name>
</gene>
<dbReference type="InterPro" id="IPR051162">
    <property type="entry name" value="T4SS_component"/>
</dbReference>
<dbReference type="InterPro" id="IPR027417">
    <property type="entry name" value="P-loop_NTPase"/>
</dbReference>
<dbReference type="PANTHER" id="PTHR30121">
    <property type="entry name" value="UNCHARACTERIZED PROTEIN YJGR-RELATED"/>
    <property type="match status" value="1"/>
</dbReference>
<dbReference type="Proteomes" id="UP000549457">
    <property type="component" value="Unassembled WGS sequence"/>
</dbReference>
<name>A0A840SQH8_9RHOB</name>
<dbReference type="PANTHER" id="PTHR30121:SF12">
    <property type="entry name" value="TYPE IV SECRETION SYSTEM PROTEIN CAGE"/>
    <property type="match status" value="1"/>
</dbReference>
<proteinExistence type="predicted"/>
<dbReference type="SMART" id="SM00382">
    <property type="entry name" value="AAA"/>
    <property type="match status" value="1"/>
</dbReference>
<comment type="caution">
    <text evidence="2">The sequence shown here is derived from an EMBL/GenBank/DDBJ whole genome shotgun (WGS) entry which is preliminary data.</text>
</comment>
<evidence type="ECO:0000259" key="1">
    <source>
        <dbReference type="SMART" id="SM00382"/>
    </source>
</evidence>
<protein>
    <submittedName>
        <fullName evidence="2">Type IV secretion system protein VirB4</fullName>
    </submittedName>
</protein>
<dbReference type="InterPro" id="IPR003593">
    <property type="entry name" value="AAA+_ATPase"/>
</dbReference>
<evidence type="ECO:0000313" key="3">
    <source>
        <dbReference type="Proteomes" id="UP000549457"/>
    </source>
</evidence>
<dbReference type="AlphaFoldDB" id="A0A840SQH8"/>
<sequence length="855" mass="93560">MMNLTEYRRTTTRLADYLPWAALVGSGVVLNKDGSFQRTAKFRGPDLDSAVAAELVAVAGRINNAVRRLGSGWSIFVEAQRSEAATYPDSIFPDAASALVDAERKAGFEEAGTHFVSGYFLTFLWLPPAEEAARAETWLYEGREKTGVDPWELLRGFIDRTDRVLALLDGFMPECRWMDDGATLTYLHSTISTNRHRVRVPEVPMHLDALLADQPLTGGLEPRLGDAHLRVLTIVGFPTATTPGLLDEMNRLPFPYRWSTRAILLDKTDATRLLTRIRRQWFAKRKSIAAILKEVMTNEASALVDTNAANKALDADMALQELGADVAGMAYVTATITVWDADPRIADEKLRLAEKVIQGRDFTAMPETVNAVDAWLGSLPGHAYANVRQPPISTLNLAHMIPLSAVWAGPERDEHFGDAPLLYARTEGSTPFRLSLHVGDVGHTLVVGPTGAGKSVLLALAALQFRRYARSQIFAFDFGGSIRAATLAMGGDWHDLGGELTAAGVFSPDSSVDRDLRISLAQDIAGVALQPLARIHETAERAWAADWIAAILSRETVQITPEVREHIWTALTSLASAPAGERTITGLSALLQSNDLKQALRPYCIGGAHGRLLDAEAEYLGTADVQAFEIEGLVGTGAAPAVLSYLFHHIGDKLDGRPTLLIIDEGWLALDDDGFAGQLREWLKTLRKKNASVIFATQSLSDIDNSPIAPAIIESCPTRLLLPNERAIEPQITEIYRRFGLNDRQIEILARATPKRDYYCQSRRGNRLFELGLSEVGLALCAASAKSDQADIERIHLANDRDGFMAAWLRHRGVAWAADLIPSLTNLAPWDEAPPIDAAVGDEIELTLDEKEISP</sequence>
<dbReference type="EMBL" id="JACHFM010000006">
    <property type="protein sequence ID" value="MBB5224307.1"/>
    <property type="molecule type" value="Genomic_DNA"/>
</dbReference>
<organism evidence="2 3">
    <name type="scientific">Amaricoccus macauensis</name>
    <dbReference type="NCBI Taxonomy" id="57001"/>
    <lineage>
        <taxon>Bacteria</taxon>
        <taxon>Pseudomonadati</taxon>
        <taxon>Pseudomonadota</taxon>
        <taxon>Alphaproteobacteria</taxon>
        <taxon>Rhodobacterales</taxon>
        <taxon>Paracoccaceae</taxon>
        <taxon>Amaricoccus</taxon>
    </lineage>
</organism>
<dbReference type="Pfam" id="PF19044">
    <property type="entry name" value="P-loop_TraG"/>
    <property type="match status" value="1"/>
</dbReference>
<dbReference type="RefSeq" id="WP_043619041.1">
    <property type="nucleotide sequence ID" value="NZ_JACHFM010000006.1"/>
</dbReference>